<dbReference type="GO" id="GO:0031624">
    <property type="term" value="F:ubiquitin conjugating enzyme binding"/>
    <property type="evidence" value="ECO:0007669"/>
    <property type="project" value="TreeGrafter"/>
</dbReference>
<dbReference type="GO" id="GO:0000151">
    <property type="term" value="C:ubiquitin ligase complex"/>
    <property type="evidence" value="ECO:0007669"/>
    <property type="project" value="TreeGrafter"/>
</dbReference>
<dbReference type="Pfam" id="PF03556">
    <property type="entry name" value="Cullin_binding"/>
    <property type="match status" value="1"/>
</dbReference>
<dbReference type="Gramene" id="rna-AYBTSS11_LOCUS1373">
    <property type="protein sequence ID" value="CAJ1829905.1"/>
    <property type="gene ID" value="gene-AYBTSS11_LOCUS1373"/>
</dbReference>
<protein>
    <recommendedName>
        <fullName evidence="1">Defective in cullin neddylation protein</fullName>
    </recommendedName>
</protein>
<gene>
    <name evidence="4" type="ORF">AYBTSS11_LOCUS1373</name>
</gene>
<dbReference type="GO" id="GO:0045116">
    <property type="term" value="P:protein neddylation"/>
    <property type="evidence" value="ECO:0007669"/>
    <property type="project" value="TreeGrafter"/>
</dbReference>
<dbReference type="GO" id="GO:0032182">
    <property type="term" value="F:ubiquitin-like protein binding"/>
    <property type="evidence" value="ECO:0007669"/>
    <property type="project" value="TreeGrafter"/>
</dbReference>
<dbReference type="Gene3D" id="1.10.238.200">
    <property type="entry name" value="Cullin, PONY binding domain"/>
    <property type="match status" value="1"/>
</dbReference>
<name>A0AA86V9D2_9FABA</name>
<dbReference type="EMBL" id="OY731398">
    <property type="protein sequence ID" value="CAJ1829905.1"/>
    <property type="molecule type" value="Genomic_DNA"/>
</dbReference>
<dbReference type="Proteomes" id="UP001189624">
    <property type="component" value="Chromosome 1"/>
</dbReference>
<dbReference type="InterPro" id="IPR005176">
    <property type="entry name" value="PONY_dom"/>
</dbReference>
<sequence>MVESSGSNIPWVTIFDEISMLMSHLGLRVDFAEFSRFYDFVFFMCRENGQKNITVSRAITAWKLVLAGRFSLLHPWCEFVEKNQRYNISEDTWQQVLAFSWCTRDNLEAYDPEGAWPVLIDDFVEHMYRMQGSYYDDSNFHCKCGDPESQSCVLEDPHPGLSSSSGVKRKLSEDLSKNDYMDANDIPFSNFKKSRAKDAADLEDNPPGNTAEDCMETSTQNSPLCSSMSPCAVEGALSKGFAGLLSTRPVVQFSRDRRASF</sequence>
<dbReference type="InterPro" id="IPR042460">
    <property type="entry name" value="DCN1-like_PONY"/>
</dbReference>
<dbReference type="PANTHER" id="PTHR12281">
    <property type="entry name" value="RP42 RELATED"/>
    <property type="match status" value="1"/>
</dbReference>
<evidence type="ECO:0000256" key="2">
    <source>
        <dbReference type="SAM" id="MobiDB-lite"/>
    </source>
</evidence>
<feature type="region of interest" description="Disordered" evidence="2">
    <location>
        <begin position="196"/>
        <end position="219"/>
    </location>
</feature>
<reference evidence="4" key="1">
    <citation type="submission" date="2023-10" db="EMBL/GenBank/DDBJ databases">
        <authorList>
            <person name="Domelevo Entfellner J.-B."/>
        </authorList>
    </citation>
    <scope>NUCLEOTIDE SEQUENCE</scope>
</reference>
<accession>A0AA86V9D2</accession>
<dbReference type="PROSITE" id="PS51229">
    <property type="entry name" value="DCUN1"/>
    <property type="match status" value="1"/>
</dbReference>
<dbReference type="FunFam" id="1.10.238.200:FF:000006">
    <property type="entry name" value="Defective in cullin neddylation protein"/>
    <property type="match status" value="1"/>
</dbReference>
<dbReference type="InterPro" id="IPR014764">
    <property type="entry name" value="DCN-prot"/>
</dbReference>
<evidence type="ECO:0000256" key="1">
    <source>
        <dbReference type="RuleBase" id="RU410713"/>
    </source>
</evidence>
<dbReference type="PANTHER" id="PTHR12281:SF31">
    <property type="entry name" value="DCN1-LIKE PROTEIN 3"/>
    <property type="match status" value="1"/>
</dbReference>
<feature type="domain" description="DCUN1" evidence="3">
    <location>
        <begin position="1"/>
        <end position="128"/>
    </location>
</feature>
<evidence type="ECO:0000313" key="4">
    <source>
        <dbReference type="EMBL" id="CAJ1829905.1"/>
    </source>
</evidence>
<comment type="function">
    <text evidence="1">Neddylation of cullins play an essential role in the regulation of SCF-type complexes activity.</text>
</comment>
<proteinExistence type="predicted"/>
<evidence type="ECO:0000313" key="5">
    <source>
        <dbReference type="Proteomes" id="UP001189624"/>
    </source>
</evidence>
<organism evidence="4 5">
    <name type="scientific">Sphenostylis stenocarpa</name>
    <dbReference type="NCBI Taxonomy" id="92480"/>
    <lineage>
        <taxon>Eukaryota</taxon>
        <taxon>Viridiplantae</taxon>
        <taxon>Streptophyta</taxon>
        <taxon>Embryophyta</taxon>
        <taxon>Tracheophyta</taxon>
        <taxon>Spermatophyta</taxon>
        <taxon>Magnoliopsida</taxon>
        <taxon>eudicotyledons</taxon>
        <taxon>Gunneridae</taxon>
        <taxon>Pentapetalae</taxon>
        <taxon>rosids</taxon>
        <taxon>fabids</taxon>
        <taxon>Fabales</taxon>
        <taxon>Fabaceae</taxon>
        <taxon>Papilionoideae</taxon>
        <taxon>50 kb inversion clade</taxon>
        <taxon>NPAAA clade</taxon>
        <taxon>indigoferoid/millettioid clade</taxon>
        <taxon>Phaseoleae</taxon>
        <taxon>Sphenostylis</taxon>
    </lineage>
</organism>
<dbReference type="GO" id="GO:0097602">
    <property type="term" value="F:cullin family protein binding"/>
    <property type="evidence" value="ECO:0007669"/>
    <property type="project" value="TreeGrafter"/>
</dbReference>
<dbReference type="AlphaFoldDB" id="A0AA86V9D2"/>
<keyword evidence="5" id="KW-1185">Reference proteome</keyword>
<evidence type="ECO:0000259" key="3">
    <source>
        <dbReference type="PROSITE" id="PS51229"/>
    </source>
</evidence>